<dbReference type="AlphaFoldDB" id="A0A7L4YQM2"/>
<proteinExistence type="predicted"/>
<dbReference type="InParanoid" id="A0A7L4YQM2"/>
<keyword evidence="2" id="KW-1133">Transmembrane helix</keyword>
<feature type="transmembrane region" description="Helical" evidence="2">
    <location>
        <begin position="69"/>
        <end position="89"/>
    </location>
</feature>
<feature type="transmembrane region" description="Helical" evidence="2">
    <location>
        <begin position="159"/>
        <end position="178"/>
    </location>
</feature>
<evidence type="ECO:0000256" key="2">
    <source>
        <dbReference type="SAM" id="Phobius"/>
    </source>
</evidence>
<feature type="region of interest" description="Disordered" evidence="1">
    <location>
        <begin position="1"/>
        <end position="39"/>
    </location>
</feature>
<feature type="transmembrane region" description="Helical" evidence="2">
    <location>
        <begin position="122"/>
        <end position="147"/>
    </location>
</feature>
<feature type="transmembrane region" description="Helical" evidence="2">
    <location>
        <begin position="190"/>
        <end position="209"/>
    </location>
</feature>
<evidence type="ECO:0000313" key="4">
    <source>
        <dbReference type="Proteomes" id="UP000463857"/>
    </source>
</evidence>
<dbReference type="KEGG" id="eke:EK0264_14940"/>
<organism evidence="3 4">
    <name type="scientific">Epidermidibacterium keratini</name>
    <dbReference type="NCBI Taxonomy" id="1891644"/>
    <lineage>
        <taxon>Bacteria</taxon>
        <taxon>Bacillati</taxon>
        <taxon>Actinomycetota</taxon>
        <taxon>Actinomycetes</taxon>
        <taxon>Sporichthyales</taxon>
        <taxon>Sporichthyaceae</taxon>
        <taxon>Epidermidibacterium</taxon>
    </lineage>
</organism>
<dbReference type="RefSeq" id="WP_159546591.1">
    <property type="nucleotide sequence ID" value="NZ_CP047156.1"/>
</dbReference>
<feature type="compositionally biased region" description="Gly residues" evidence="1">
    <location>
        <begin position="24"/>
        <end position="39"/>
    </location>
</feature>
<accession>A0A7L4YQM2</accession>
<dbReference type="Proteomes" id="UP000463857">
    <property type="component" value="Chromosome"/>
</dbReference>
<reference evidence="3 4" key="1">
    <citation type="journal article" date="2018" name="Int. J. Syst. Evol. Microbiol.">
        <title>Epidermidibacterium keratini gen. nov., sp. nov., a member of the family Sporichthyaceae, isolated from keratin epidermis.</title>
        <authorList>
            <person name="Lee D.G."/>
            <person name="Trujillo M.E."/>
            <person name="Kang S."/>
            <person name="Nam J.J."/>
            <person name="Kim Y.J."/>
        </authorList>
    </citation>
    <scope>NUCLEOTIDE SEQUENCE [LARGE SCALE GENOMIC DNA]</scope>
    <source>
        <strain evidence="3 4">EPI-7</strain>
    </source>
</reference>
<feature type="compositionally biased region" description="Low complexity" evidence="1">
    <location>
        <begin position="1"/>
        <end position="15"/>
    </location>
</feature>
<keyword evidence="4" id="KW-1185">Reference proteome</keyword>
<evidence type="ECO:0000313" key="3">
    <source>
        <dbReference type="EMBL" id="QHC01456.1"/>
    </source>
</evidence>
<keyword evidence="2" id="KW-0812">Transmembrane</keyword>
<dbReference type="EMBL" id="CP047156">
    <property type="protein sequence ID" value="QHC01456.1"/>
    <property type="molecule type" value="Genomic_DNA"/>
</dbReference>
<protein>
    <submittedName>
        <fullName evidence="3">Uncharacterized protein</fullName>
    </submittedName>
</protein>
<keyword evidence="2" id="KW-0472">Membrane</keyword>
<gene>
    <name evidence="3" type="ORF">EK0264_14940</name>
</gene>
<sequence length="211" mass="21340">MSYPSPGQQPGYGQQPYPPQPGYGQQGYGPGHGQPGYGAGPNGYQPAYPGYSHEAQGGPAPRRARSNPVAAILTLIGGVAGIAVGALPWPGADMPGVIAGWNMIVGGAPYHNADEYGGGTELMMLGISIIACALGGVIALIASFGMFAKRPSHRGLGTVALIGALLMIGGAVLVLIISEGQVLSSGTYPAWMLVLCGIPTLIGALMAMARK</sequence>
<evidence type="ECO:0000256" key="1">
    <source>
        <dbReference type="SAM" id="MobiDB-lite"/>
    </source>
</evidence>
<name>A0A7L4YQM2_9ACTN</name>